<dbReference type="PROSITE" id="PS50011">
    <property type="entry name" value="PROTEIN_KINASE_DOM"/>
    <property type="match status" value="1"/>
</dbReference>
<feature type="region of interest" description="Disordered" evidence="9">
    <location>
        <begin position="497"/>
        <end position="516"/>
    </location>
</feature>
<evidence type="ECO:0000259" key="10">
    <source>
        <dbReference type="PROSITE" id="PS50002"/>
    </source>
</evidence>
<evidence type="ECO:0000313" key="13">
    <source>
        <dbReference type="Proteomes" id="UP001626550"/>
    </source>
</evidence>
<organism evidence="12 13">
    <name type="scientific">Cichlidogyrus casuarinus</name>
    <dbReference type="NCBI Taxonomy" id="1844966"/>
    <lineage>
        <taxon>Eukaryota</taxon>
        <taxon>Metazoa</taxon>
        <taxon>Spiralia</taxon>
        <taxon>Lophotrochozoa</taxon>
        <taxon>Platyhelminthes</taxon>
        <taxon>Monogenea</taxon>
        <taxon>Monopisthocotylea</taxon>
        <taxon>Dactylogyridea</taxon>
        <taxon>Ancyrocephalidae</taxon>
        <taxon>Cichlidogyrus</taxon>
    </lineage>
</organism>
<keyword evidence="13" id="KW-1185">Reference proteome</keyword>
<evidence type="ECO:0000259" key="11">
    <source>
        <dbReference type="PROSITE" id="PS50011"/>
    </source>
</evidence>
<dbReference type="InterPro" id="IPR011009">
    <property type="entry name" value="Kinase-like_dom_sf"/>
</dbReference>
<keyword evidence="7" id="KW-0829">Tyrosine-protein kinase</keyword>
<evidence type="ECO:0000256" key="8">
    <source>
        <dbReference type="PROSITE-ProRule" id="PRU00192"/>
    </source>
</evidence>
<keyword evidence="5" id="KW-0418">Kinase</keyword>
<dbReference type="PROSITE" id="PS51257">
    <property type="entry name" value="PROKAR_LIPOPROTEIN"/>
    <property type="match status" value="1"/>
</dbReference>
<dbReference type="InterPro" id="IPR050198">
    <property type="entry name" value="Non-receptor_tyrosine_kinases"/>
</dbReference>
<dbReference type="SUPFAM" id="SSF56112">
    <property type="entry name" value="Protein kinase-like (PK-like)"/>
    <property type="match status" value="1"/>
</dbReference>
<accession>A0ABD2PSN0</accession>
<dbReference type="Gene3D" id="3.30.200.20">
    <property type="entry name" value="Phosphorylase Kinase, domain 1"/>
    <property type="match status" value="1"/>
</dbReference>
<dbReference type="Gene3D" id="1.10.510.10">
    <property type="entry name" value="Transferase(Phosphotransferase) domain 1"/>
    <property type="match status" value="1"/>
</dbReference>
<feature type="domain" description="SH3" evidence="10">
    <location>
        <begin position="295"/>
        <end position="379"/>
    </location>
</feature>
<keyword evidence="6" id="KW-0067">ATP-binding</keyword>
<evidence type="ECO:0000256" key="1">
    <source>
        <dbReference type="ARBA" id="ARBA00011903"/>
    </source>
</evidence>
<evidence type="ECO:0000256" key="4">
    <source>
        <dbReference type="ARBA" id="ARBA00022741"/>
    </source>
</evidence>
<dbReference type="SUPFAM" id="SSF50044">
    <property type="entry name" value="SH3-domain"/>
    <property type="match status" value="1"/>
</dbReference>
<evidence type="ECO:0000256" key="6">
    <source>
        <dbReference type="ARBA" id="ARBA00022840"/>
    </source>
</evidence>
<sequence length="741" mass="83325">MIPFRLATRSSSKRSLNLPSPVSSTSLFSCDSIASKCHLIPAQQLEFGEFLAKGRFSYVYLGSWKSQSVAIKLIQPQFLDQDQDDFLDQYSHIQRLQHPDLVRVFGLSLSPEGLRLVFEYATLGSLLSCLQDPQQRPNYSVLSLHKFALQIARGMSFLHSHNLLHQSLSARNLLLFSPERIKIADASVSSLLRDIDDQYFAWMSPQLLAGAPPTPPSDVWAYGVTCWELFTYGLQPFSGLTSHQIRECVSHSNLRLTRPDACPDALFDAVIRACWAQDPRSRPTFSQLLELLPRLCPERWRAQQPFMAPRATPQQEMEDEEEYGRLATDEPLPMSLKVGEQLYVLSKQNQGDSHWWRVISHTTGQIGLVPSTVLRAFDSQSRASVITNTPTRVKSSFRRRRDRETSLPPVISAPLAQAHCAHLSADGSSFGQVESSMLELLKNERSSLRSLKQISRPTIASSTTNNDLDFNLDFNFDSGSLMDEVLRCLQIGDSKQYEKDQKTYHSDDKIEPKNTENEQKMVSIEPKSVENVQVQNGHKTERIIAKNVENGHKTKHVIEKEENGHKTEHLMEKKVEHVRATKRTENVHKVENIIVKSVSNGVKVEPIHVVELPGGPRRFDRAQSVGRCSLKDRIINRLTPLTRRKSEGGRMVRATSNVTISEPITIDRPSMSNSSTFDGDEELDCATLTRSSAGMPEVGLRAIKVNSSAAFIAPMSNGTLTRRKNRDSQLPGPFALVQQHL</sequence>
<dbReference type="InterPro" id="IPR000719">
    <property type="entry name" value="Prot_kinase_dom"/>
</dbReference>
<name>A0ABD2PSN0_9PLAT</name>
<evidence type="ECO:0000256" key="3">
    <source>
        <dbReference type="ARBA" id="ARBA00022679"/>
    </source>
</evidence>
<gene>
    <name evidence="12" type="ORF">Ciccas_010950</name>
</gene>
<comment type="caution">
    <text evidence="12">The sequence shown here is derived from an EMBL/GenBank/DDBJ whole genome shotgun (WGS) entry which is preliminary data.</text>
</comment>
<dbReference type="PRINTS" id="PR00109">
    <property type="entry name" value="TYRKINASE"/>
</dbReference>
<proteinExistence type="predicted"/>
<dbReference type="EMBL" id="JBJKFK010002914">
    <property type="protein sequence ID" value="KAL3310485.1"/>
    <property type="molecule type" value="Genomic_DNA"/>
</dbReference>
<keyword evidence="4" id="KW-0547">Nucleotide-binding</keyword>
<dbReference type="AlphaFoldDB" id="A0ABD2PSN0"/>
<evidence type="ECO:0000313" key="12">
    <source>
        <dbReference type="EMBL" id="KAL3310485.1"/>
    </source>
</evidence>
<evidence type="ECO:0000256" key="9">
    <source>
        <dbReference type="SAM" id="MobiDB-lite"/>
    </source>
</evidence>
<dbReference type="GO" id="GO:0005524">
    <property type="term" value="F:ATP binding"/>
    <property type="evidence" value="ECO:0007669"/>
    <property type="project" value="UniProtKB-KW"/>
</dbReference>
<dbReference type="PROSITE" id="PS50002">
    <property type="entry name" value="SH3"/>
    <property type="match status" value="1"/>
</dbReference>
<reference evidence="12 13" key="1">
    <citation type="submission" date="2024-11" db="EMBL/GenBank/DDBJ databases">
        <title>Adaptive evolution of stress response genes in parasites aligns with host niche diversity.</title>
        <authorList>
            <person name="Hahn C."/>
            <person name="Resl P."/>
        </authorList>
    </citation>
    <scope>NUCLEOTIDE SEQUENCE [LARGE SCALE GENOMIC DNA]</scope>
    <source>
        <strain evidence="12">EGGRZ-B1_66</strain>
        <tissue evidence="12">Body</tissue>
    </source>
</reference>
<evidence type="ECO:0000256" key="2">
    <source>
        <dbReference type="ARBA" id="ARBA00022443"/>
    </source>
</evidence>
<dbReference type="EC" id="2.7.10.2" evidence="1"/>
<keyword evidence="3" id="KW-0808">Transferase</keyword>
<dbReference type="InterPro" id="IPR001452">
    <property type="entry name" value="SH3_domain"/>
</dbReference>
<dbReference type="InterPro" id="IPR001245">
    <property type="entry name" value="Ser-Thr/Tyr_kinase_cat_dom"/>
</dbReference>
<dbReference type="GO" id="GO:0004715">
    <property type="term" value="F:non-membrane spanning protein tyrosine kinase activity"/>
    <property type="evidence" value="ECO:0007669"/>
    <property type="project" value="UniProtKB-EC"/>
</dbReference>
<dbReference type="Pfam" id="PF00018">
    <property type="entry name" value="SH3_1"/>
    <property type="match status" value="1"/>
</dbReference>
<feature type="domain" description="Protein kinase" evidence="11">
    <location>
        <begin position="45"/>
        <end position="307"/>
    </location>
</feature>
<evidence type="ECO:0000256" key="5">
    <source>
        <dbReference type="ARBA" id="ARBA00022777"/>
    </source>
</evidence>
<keyword evidence="2 8" id="KW-0728">SH3 domain</keyword>
<protein>
    <recommendedName>
        <fullName evidence="1">non-specific protein-tyrosine kinase</fullName>
        <ecNumber evidence="1">2.7.10.2</ecNumber>
    </recommendedName>
</protein>
<dbReference type="InterPro" id="IPR036028">
    <property type="entry name" value="SH3-like_dom_sf"/>
</dbReference>
<dbReference type="Pfam" id="PF07714">
    <property type="entry name" value="PK_Tyr_Ser-Thr"/>
    <property type="match status" value="1"/>
</dbReference>
<dbReference type="Gene3D" id="2.30.30.40">
    <property type="entry name" value="SH3 Domains"/>
    <property type="match status" value="1"/>
</dbReference>
<evidence type="ECO:0000256" key="7">
    <source>
        <dbReference type="ARBA" id="ARBA00023137"/>
    </source>
</evidence>
<dbReference type="PANTHER" id="PTHR24418">
    <property type="entry name" value="TYROSINE-PROTEIN KINASE"/>
    <property type="match status" value="1"/>
</dbReference>
<dbReference type="Proteomes" id="UP001626550">
    <property type="component" value="Unassembled WGS sequence"/>
</dbReference>
<dbReference type="SMART" id="SM00326">
    <property type="entry name" value="SH3"/>
    <property type="match status" value="1"/>
</dbReference>